<dbReference type="EMBL" id="JAFCMP010000090">
    <property type="protein sequence ID" value="KAG5187322.1"/>
    <property type="molecule type" value="Genomic_DNA"/>
</dbReference>
<proteinExistence type="predicted"/>
<evidence type="ECO:0000313" key="1">
    <source>
        <dbReference type="EMBL" id="KAG5187322.1"/>
    </source>
</evidence>
<gene>
    <name evidence="1" type="ORF">JKP88DRAFT_243836</name>
</gene>
<comment type="caution">
    <text evidence="1">The sequence shown here is derived from an EMBL/GenBank/DDBJ whole genome shotgun (WGS) entry which is preliminary data.</text>
</comment>
<dbReference type="AlphaFoldDB" id="A0A835Z491"/>
<reference evidence="1" key="1">
    <citation type="submission" date="2021-02" db="EMBL/GenBank/DDBJ databases">
        <title>First Annotated Genome of the Yellow-green Alga Tribonema minus.</title>
        <authorList>
            <person name="Mahan K.M."/>
        </authorList>
    </citation>
    <scope>NUCLEOTIDE SEQUENCE</scope>
    <source>
        <strain evidence="1">UTEX B ZZ1240</strain>
    </source>
</reference>
<accession>A0A835Z491</accession>
<protein>
    <submittedName>
        <fullName evidence="1">Uncharacterized protein</fullName>
    </submittedName>
</protein>
<name>A0A835Z491_9STRA</name>
<evidence type="ECO:0000313" key="2">
    <source>
        <dbReference type="Proteomes" id="UP000664859"/>
    </source>
</evidence>
<keyword evidence="2" id="KW-1185">Reference proteome</keyword>
<dbReference type="Proteomes" id="UP000664859">
    <property type="component" value="Unassembled WGS sequence"/>
</dbReference>
<sequence>MAHALRLQEWNYVGGFLNVAQVARCIQLNKEFHAGMHKTALGGTTAEGVVFTTPSPLTHPIVGRPSSQTHHQLLWSDVVLVAQIFRYTTIHVASTFTQTWAQLVARRYAPMFHGPLPPPGRLVLPEWSEGLEVLMQALSPHPHTLTVKVNDGFSSSFAFRAEEISLEGDSAVDAAVQLPQNLSARTLRILDSEHIRTVDVQHMPGVLRHVTQQRPIKWPCIILVLTEVAVNMDWPAVLDVIDAMVDTLSERELLVVHRNPYLLVMKVCGAVDVGPAAVARRYTQVSASAWSRQRHLRRRSLIVTVAVKEANVPYVALEVRVAQ</sequence>
<organism evidence="1 2">
    <name type="scientific">Tribonema minus</name>
    <dbReference type="NCBI Taxonomy" id="303371"/>
    <lineage>
        <taxon>Eukaryota</taxon>
        <taxon>Sar</taxon>
        <taxon>Stramenopiles</taxon>
        <taxon>Ochrophyta</taxon>
        <taxon>PX clade</taxon>
        <taxon>Xanthophyceae</taxon>
        <taxon>Tribonematales</taxon>
        <taxon>Tribonemataceae</taxon>
        <taxon>Tribonema</taxon>
    </lineage>
</organism>